<sequence length="36" mass="4092">MRAHGIKINLRILASKKLLTAVMLYVVFSMARIVFS</sequence>
<proteinExistence type="predicted"/>
<evidence type="ECO:0000313" key="2">
    <source>
        <dbReference type="EMBL" id="JAD66916.1"/>
    </source>
</evidence>
<reference evidence="2" key="2">
    <citation type="journal article" date="2015" name="Data Brief">
        <title>Shoot transcriptome of the giant reed, Arundo donax.</title>
        <authorList>
            <person name="Barrero R.A."/>
            <person name="Guerrero F.D."/>
            <person name="Moolhuijzen P."/>
            <person name="Goolsby J.A."/>
            <person name="Tidwell J."/>
            <person name="Bellgard S.E."/>
            <person name="Bellgard M.I."/>
        </authorList>
    </citation>
    <scope>NUCLEOTIDE SEQUENCE</scope>
    <source>
        <tissue evidence="2">Shoot tissue taken approximately 20 cm above the soil surface</tissue>
    </source>
</reference>
<protein>
    <submittedName>
        <fullName evidence="2">Uncharacterized protein</fullName>
    </submittedName>
</protein>
<dbReference type="AlphaFoldDB" id="A0A0A9BUB7"/>
<name>A0A0A9BUB7_ARUDO</name>
<keyword evidence="1" id="KW-0472">Membrane</keyword>
<keyword evidence="1" id="KW-1133">Transmembrane helix</keyword>
<keyword evidence="1" id="KW-0812">Transmembrane</keyword>
<reference evidence="2" key="1">
    <citation type="submission" date="2014-09" db="EMBL/GenBank/DDBJ databases">
        <authorList>
            <person name="Magalhaes I.L.F."/>
            <person name="Oliveira U."/>
            <person name="Santos F.R."/>
            <person name="Vidigal T.H.D.A."/>
            <person name="Brescovit A.D."/>
            <person name="Santos A.J."/>
        </authorList>
    </citation>
    <scope>NUCLEOTIDE SEQUENCE</scope>
    <source>
        <tissue evidence="2">Shoot tissue taken approximately 20 cm above the soil surface</tissue>
    </source>
</reference>
<dbReference type="EMBL" id="GBRH01230979">
    <property type="protein sequence ID" value="JAD66916.1"/>
    <property type="molecule type" value="Transcribed_RNA"/>
</dbReference>
<accession>A0A0A9BUB7</accession>
<organism evidence="2">
    <name type="scientific">Arundo donax</name>
    <name type="common">Giant reed</name>
    <name type="synonym">Donax arundinaceus</name>
    <dbReference type="NCBI Taxonomy" id="35708"/>
    <lineage>
        <taxon>Eukaryota</taxon>
        <taxon>Viridiplantae</taxon>
        <taxon>Streptophyta</taxon>
        <taxon>Embryophyta</taxon>
        <taxon>Tracheophyta</taxon>
        <taxon>Spermatophyta</taxon>
        <taxon>Magnoliopsida</taxon>
        <taxon>Liliopsida</taxon>
        <taxon>Poales</taxon>
        <taxon>Poaceae</taxon>
        <taxon>PACMAD clade</taxon>
        <taxon>Arundinoideae</taxon>
        <taxon>Arundineae</taxon>
        <taxon>Arundo</taxon>
    </lineage>
</organism>
<feature type="transmembrane region" description="Helical" evidence="1">
    <location>
        <begin position="18"/>
        <end position="35"/>
    </location>
</feature>
<evidence type="ECO:0000256" key="1">
    <source>
        <dbReference type="SAM" id="Phobius"/>
    </source>
</evidence>